<gene>
    <name evidence="1" type="ORF">L1987_64161</name>
</gene>
<organism evidence="1 2">
    <name type="scientific">Smallanthus sonchifolius</name>
    <dbReference type="NCBI Taxonomy" id="185202"/>
    <lineage>
        <taxon>Eukaryota</taxon>
        <taxon>Viridiplantae</taxon>
        <taxon>Streptophyta</taxon>
        <taxon>Embryophyta</taxon>
        <taxon>Tracheophyta</taxon>
        <taxon>Spermatophyta</taxon>
        <taxon>Magnoliopsida</taxon>
        <taxon>eudicotyledons</taxon>
        <taxon>Gunneridae</taxon>
        <taxon>Pentapetalae</taxon>
        <taxon>asterids</taxon>
        <taxon>campanulids</taxon>
        <taxon>Asterales</taxon>
        <taxon>Asteraceae</taxon>
        <taxon>Asteroideae</taxon>
        <taxon>Heliantheae alliance</taxon>
        <taxon>Millerieae</taxon>
        <taxon>Smallanthus</taxon>
    </lineage>
</organism>
<evidence type="ECO:0000313" key="1">
    <source>
        <dbReference type="EMBL" id="KAI3732948.1"/>
    </source>
</evidence>
<dbReference type="Proteomes" id="UP001056120">
    <property type="component" value="Linkage Group LG21"/>
</dbReference>
<evidence type="ECO:0000313" key="2">
    <source>
        <dbReference type="Proteomes" id="UP001056120"/>
    </source>
</evidence>
<dbReference type="EMBL" id="CM042038">
    <property type="protein sequence ID" value="KAI3732948.1"/>
    <property type="molecule type" value="Genomic_DNA"/>
</dbReference>
<protein>
    <submittedName>
        <fullName evidence="1">Uncharacterized protein</fullName>
    </submittedName>
</protein>
<reference evidence="1 2" key="2">
    <citation type="journal article" date="2022" name="Mol. Ecol. Resour.">
        <title>The genomes of chicory, endive, great burdock and yacon provide insights into Asteraceae paleo-polyploidization history and plant inulin production.</title>
        <authorList>
            <person name="Fan W."/>
            <person name="Wang S."/>
            <person name="Wang H."/>
            <person name="Wang A."/>
            <person name="Jiang F."/>
            <person name="Liu H."/>
            <person name="Zhao H."/>
            <person name="Xu D."/>
            <person name="Zhang Y."/>
        </authorList>
    </citation>
    <scope>NUCLEOTIDE SEQUENCE [LARGE SCALE GENOMIC DNA]</scope>
    <source>
        <strain evidence="2">cv. Yunnan</strain>
        <tissue evidence="1">Leaves</tissue>
    </source>
</reference>
<accession>A0ACB9CFL2</accession>
<name>A0ACB9CFL2_9ASTR</name>
<proteinExistence type="predicted"/>
<sequence length="197" mass="21485">MAIGPDWAFDYDNLFKSFHLPSDISPKETAVLYESCQDAHGGCLPIAVQHSSVPSTYVPDPIVASCSGPHDSDSEEDDVIFQDSSADPLLVDEPSTSPQAQGEIPTNLDSEIPVNQDLSYQSDTTQVDVLPVPEVASIKEFKDHPVTNIIGNLRDGVQMRSIIENTCLYTCIKDTGVLDRQCRMSLLSLINSKFGIV</sequence>
<comment type="caution">
    <text evidence="1">The sequence shown here is derived from an EMBL/GenBank/DDBJ whole genome shotgun (WGS) entry which is preliminary data.</text>
</comment>
<keyword evidence="2" id="KW-1185">Reference proteome</keyword>
<reference evidence="2" key="1">
    <citation type="journal article" date="2022" name="Mol. Ecol. Resour.">
        <title>The genomes of chicory, endive, great burdock and yacon provide insights into Asteraceae palaeo-polyploidization history and plant inulin production.</title>
        <authorList>
            <person name="Fan W."/>
            <person name="Wang S."/>
            <person name="Wang H."/>
            <person name="Wang A."/>
            <person name="Jiang F."/>
            <person name="Liu H."/>
            <person name="Zhao H."/>
            <person name="Xu D."/>
            <person name="Zhang Y."/>
        </authorList>
    </citation>
    <scope>NUCLEOTIDE SEQUENCE [LARGE SCALE GENOMIC DNA]</scope>
    <source>
        <strain evidence="2">cv. Yunnan</strain>
    </source>
</reference>